<dbReference type="Gene3D" id="3.30.300.30">
    <property type="match status" value="1"/>
</dbReference>
<organism evidence="6 7">
    <name type="scientific">Elaeis guineensis var. tenera</name>
    <name type="common">Oil palm</name>
    <dbReference type="NCBI Taxonomy" id="51953"/>
    <lineage>
        <taxon>Eukaryota</taxon>
        <taxon>Viridiplantae</taxon>
        <taxon>Streptophyta</taxon>
        <taxon>Embryophyta</taxon>
        <taxon>Tracheophyta</taxon>
        <taxon>Spermatophyta</taxon>
        <taxon>Magnoliopsida</taxon>
        <taxon>Liliopsida</taxon>
        <taxon>Arecaceae</taxon>
        <taxon>Arecoideae</taxon>
        <taxon>Cocoseae</taxon>
        <taxon>Elaeidinae</taxon>
        <taxon>Elaeis</taxon>
    </lineage>
</organism>
<dbReference type="GO" id="GO:0006631">
    <property type="term" value="P:fatty acid metabolic process"/>
    <property type="evidence" value="ECO:0007669"/>
    <property type="project" value="UniProtKB-KW"/>
</dbReference>
<keyword evidence="2" id="KW-0436">Ligase</keyword>
<keyword evidence="4" id="KW-0443">Lipid metabolism</keyword>
<evidence type="ECO:0000256" key="2">
    <source>
        <dbReference type="ARBA" id="ARBA00022598"/>
    </source>
</evidence>
<protein>
    <submittedName>
        <fullName evidence="7">Probable acyl-activating enzyme 1, peroxisomal</fullName>
    </submittedName>
</protein>
<evidence type="ECO:0000256" key="4">
    <source>
        <dbReference type="ARBA" id="ARBA00023098"/>
    </source>
</evidence>
<gene>
    <name evidence="7" type="primary">LOC114914127</name>
</gene>
<dbReference type="InterPro" id="IPR045851">
    <property type="entry name" value="AMP-bd_C_sf"/>
</dbReference>
<keyword evidence="6" id="KW-1185">Reference proteome</keyword>
<evidence type="ECO:0000259" key="5">
    <source>
        <dbReference type="Pfam" id="PF13193"/>
    </source>
</evidence>
<dbReference type="Proteomes" id="UP000504607">
    <property type="component" value="Chromosome 4"/>
</dbReference>
<dbReference type="PANTHER" id="PTHR43859:SF4">
    <property type="entry name" value="BUTANOATE--COA LIGASE AAE1-RELATED"/>
    <property type="match status" value="1"/>
</dbReference>
<dbReference type="GO" id="GO:0016874">
    <property type="term" value="F:ligase activity"/>
    <property type="evidence" value="ECO:0007669"/>
    <property type="project" value="UniProtKB-KW"/>
</dbReference>
<comment type="similarity">
    <text evidence="1">Belongs to the ATP-dependent AMP-binding enzyme family.</text>
</comment>
<dbReference type="OrthoDB" id="777213at2759"/>
<feature type="domain" description="AMP-binding enzyme C-terminal" evidence="5">
    <location>
        <begin position="67"/>
        <end position="138"/>
    </location>
</feature>
<dbReference type="AlphaFoldDB" id="A0A8N4EY15"/>
<evidence type="ECO:0000313" key="6">
    <source>
        <dbReference type="Proteomes" id="UP000504607"/>
    </source>
</evidence>
<name>A0A8N4EY15_ELAGV</name>
<dbReference type="InterPro" id="IPR025110">
    <property type="entry name" value="AMP-bd_C"/>
</dbReference>
<reference evidence="7" key="1">
    <citation type="submission" date="2025-08" db="UniProtKB">
        <authorList>
            <consortium name="RefSeq"/>
        </authorList>
    </citation>
    <scope>IDENTIFICATION</scope>
</reference>
<evidence type="ECO:0000313" key="7">
    <source>
        <dbReference type="RefSeq" id="XP_029120172.1"/>
    </source>
</evidence>
<dbReference type="SUPFAM" id="SSF56801">
    <property type="entry name" value="Acetyl-CoA synthetase-like"/>
    <property type="match status" value="1"/>
</dbReference>
<sequence length="158" mass="17060">MEGSMRCSANYVPLPHLAFSSAPPLFTLTGWLSSVAPSHILGAKPVNAASASPLRSPTWDLSRRHQAVLFGHPAVLEAAVVGRPDQQLGETPCAFVKLKEGASVTADDIIELCCSRLPHYMAPKTVVFEDLPKTSTGKTQKYILREKAKAMGSLFKKD</sequence>
<evidence type="ECO:0000256" key="1">
    <source>
        <dbReference type="ARBA" id="ARBA00006432"/>
    </source>
</evidence>
<keyword evidence="3" id="KW-0276">Fatty acid metabolism</keyword>
<evidence type="ECO:0000256" key="3">
    <source>
        <dbReference type="ARBA" id="ARBA00022832"/>
    </source>
</evidence>
<dbReference type="RefSeq" id="XP_029120172.1">
    <property type="nucleotide sequence ID" value="XM_029264339.1"/>
</dbReference>
<dbReference type="Pfam" id="PF13193">
    <property type="entry name" value="AMP-binding_C"/>
    <property type="match status" value="1"/>
</dbReference>
<dbReference type="PANTHER" id="PTHR43859">
    <property type="entry name" value="ACYL-ACTIVATING ENZYME"/>
    <property type="match status" value="1"/>
</dbReference>
<proteinExistence type="inferred from homology"/>
<accession>A0A8N4EY15</accession>